<dbReference type="HOGENOM" id="CLU_2795692_0_0_1"/>
<evidence type="ECO:0000313" key="1">
    <source>
        <dbReference type="EMBL" id="ELU35805.1"/>
    </source>
</evidence>
<organism evidence="1 2">
    <name type="scientific">Thanatephorus cucumeris (strain AG1-IA)</name>
    <name type="common">Rice sheath blight fungus</name>
    <name type="synonym">Rhizoctonia solani</name>
    <dbReference type="NCBI Taxonomy" id="983506"/>
    <lineage>
        <taxon>Eukaryota</taxon>
        <taxon>Fungi</taxon>
        <taxon>Dikarya</taxon>
        <taxon>Basidiomycota</taxon>
        <taxon>Agaricomycotina</taxon>
        <taxon>Agaricomycetes</taxon>
        <taxon>Cantharellales</taxon>
        <taxon>Ceratobasidiaceae</taxon>
        <taxon>Rhizoctonia</taxon>
        <taxon>Rhizoctonia solani AG-1</taxon>
    </lineage>
</organism>
<proteinExistence type="predicted"/>
<sequence>MRQGRLCSLAPVRRPRNLAVSCSSLPLYEHITPLTLPPSCFLYFSLSFFPFFSSLRIEPLSCPARLNI</sequence>
<evidence type="ECO:0000313" key="2">
    <source>
        <dbReference type="Proteomes" id="UP000011668"/>
    </source>
</evidence>
<gene>
    <name evidence="1" type="ORF">AG1IA_10165</name>
</gene>
<dbReference type="Proteomes" id="UP000011668">
    <property type="component" value="Unassembled WGS sequence"/>
</dbReference>
<reference evidence="1 2" key="1">
    <citation type="journal article" date="2013" name="Nat. Commun.">
        <title>The evolution and pathogenic mechanisms of the rice sheath blight pathogen.</title>
        <authorList>
            <person name="Zheng A."/>
            <person name="Lin R."/>
            <person name="Xu L."/>
            <person name="Qin P."/>
            <person name="Tang C."/>
            <person name="Ai P."/>
            <person name="Zhang D."/>
            <person name="Liu Y."/>
            <person name="Sun Z."/>
            <person name="Feng H."/>
            <person name="Wang Y."/>
            <person name="Chen Y."/>
            <person name="Liang X."/>
            <person name="Fu R."/>
            <person name="Li Q."/>
            <person name="Zhang J."/>
            <person name="Yu X."/>
            <person name="Xie Z."/>
            <person name="Ding L."/>
            <person name="Guan P."/>
            <person name="Tang J."/>
            <person name="Liang Y."/>
            <person name="Wang S."/>
            <person name="Deng Q."/>
            <person name="Li S."/>
            <person name="Zhu J."/>
            <person name="Wang L."/>
            <person name="Liu H."/>
            <person name="Li P."/>
        </authorList>
    </citation>
    <scope>NUCLEOTIDE SEQUENCE [LARGE SCALE GENOMIC DNA]</scope>
    <source>
        <strain evidence="2">AG-1 IA</strain>
    </source>
</reference>
<comment type="caution">
    <text evidence="1">The sequence shown here is derived from an EMBL/GenBank/DDBJ whole genome shotgun (WGS) entry which is preliminary data.</text>
</comment>
<protein>
    <submittedName>
        <fullName evidence="1">Uncharacterized protein</fullName>
    </submittedName>
</protein>
<dbReference type="AlphaFoldDB" id="L8WCZ2"/>
<keyword evidence="2" id="KW-1185">Reference proteome</keyword>
<dbReference type="EMBL" id="AFRT01005246">
    <property type="protein sequence ID" value="ELU35805.1"/>
    <property type="molecule type" value="Genomic_DNA"/>
</dbReference>
<name>L8WCZ2_THACA</name>
<accession>L8WCZ2</accession>